<gene>
    <name evidence="1" type="ORF">CLUMA_CG007257</name>
</gene>
<proteinExistence type="predicted"/>
<organism evidence="1 2">
    <name type="scientific">Clunio marinus</name>
    <dbReference type="NCBI Taxonomy" id="568069"/>
    <lineage>
        <taxon>Eukaryota</taxon>
        <taxon>Metazoa</taxon>
        <taxon>Ecdysozoa</taxon>
        <taxon>Arthropoda</taxon>
        <taxon>Hexapoda</taxon>
        <taxon>Insecta</taxon>
        <taxon>Pterygota</taxon>
        <taxon>Neoptera</taxon>
        <taxon>Endopterygota</taxon>
        <taxon>Diptera</taxon>
        <taxon>Nematocera</taxon>
        <taxon>Chironomoidea</taxon>
        <taxon>Chironomidae</taxon>
        <taxon>Clunio</taxon>
    </lineage>
</organism>
<dbReference type="InterPro" id="IPR011993">
    <property type="entry name" value="PH-like_dom_sf"/>
</dbReference>
<name>A0A1J1I5S0_9DIPT</name>
<dbReference type="Proteomes" id="UP000183832">
    <property type="component" value="Unassembled WGS sequence"/>
</dbReference>
<dbReference type="AlphaFoldDB" id="A0A1J1I5S0"/>
<dbReference type="Gene3D" id="2.30.29.30">
    <property type="entry name" value="Pleckstrin-homology domain (PH domain)/Phosphotyrosine-binding domain (PTB)"/>
    <property type="match status" value="1"/>
</dbReference>
<reference evidence="1 2" key="1">
    <citation type="submission" date="2015-04" db="EMBL/GenBank/DDBJ databases">
        <authorList>
            <person name="Syromyatnikov M.Y."/>
            <person name="Popov V.N."/>
        </authorList>
    </citation>
    <scope>NUCLEOTIDE SEQUENCE [LARGE SCALE GENOMIC DNA]</scope>
</reference>
<dbReference type="EMBL" id="CVRI01000038">
    <property type="protein sequence ID" value="CRK93729.1"/>
    <property type="molecule type" value="Genomic_DNA"/>
</dbReference>
<evidence type="ECO:0000313" key="2">
    <source>
        <dbReference type="Proteomes" id="UP000183832"/>
    </source>
</evidence>
<evidence type="ECO:0000313" key="1">
    <source>
        <dbReference type="EMBL" id="CRK93729.1"/>
    </source>
</evidence>
<dbReference type="OrthoDB" id="10254377at2759"/>
<protein>
    <submittedName>
        <fullName evidence="1">CLUMA_CG007257, isoform A</fullName>
    </submittedName>
</protein>
<dbReference type="STRING" id="568069.A0A1J1I5S0"/>
<accession>A0A1J1I5S0</accession>
<sequence>MAITSSHTYNPDLFINKNRTIRSDRSDFKREPCKVSSLDGWTVEIIENSSQTNTFQLMNSSIGNPNLGCFKSLLKIESSCVVIKLSVN</sequence>
<keyword evidence="2" id="KW-1185">Reference proteome</keyword>